<reference evidence="4" key="1">
    <citation type="journal article" date="2023" name="Microbiol Resour">
        <title>Genome Sequences of Rhodoplanes serenus and Two Thermotolerant Strains, Rhodoplanes tepidamans and 'Rhodoplanes cryptolactis,' Further Refine the Genus.</title>
        <authorList>
            <person name="Rayyan A.A."/>
            <person name="Kyndt J.A."/>
        </authorList>
    </citation>
    <scope>NUCLEOTIDE SEQUENCE</scope>
    <source>
        <strain evidence="4">DSM 9987</strain>
    </source>
</reference>
<dbReference type="PIRSF" id="PIRSF035836">
    <property type="entry name" value="UCP035836"/>
    <property type="match status" value="1"/>
</dbReference>
<dbReference type="SMART" id="SM00028">
    <property type="entry name" value="TPR"/>
    <property type="match status" value="2"/>
</dbReference>
<dbReference type="InterPro" id="IPR052384">
    <property type="entry name" value="TMTC_O-mannosyltransferase"/>
</dbReference>
<keyword evidence="3" id="KW-0732">Signal</keyword>
<keyword evidence="5" id="KW-1185">Reference proteome</keyword>
<dbReference type="Pfam" id="PF12895">
    <property type="entry name" value="ANAPC3"/>
    <property type="match status" value="1"/>
</dbReference>
<dbReference type="RefSeq" id="WP_272776615.1">
    <property type="nucleotide sequence ID" value="NZ_JAQQLI010000010.1"/>
</dbReference>
<dbReference type="Proteomes" id="UP001165652">
    <property type="component" value="Unassembled WGS sequence"/>
</dbReference>
<proteinExistence type="predicted"/>
<dbReference type="InterPro" id="IPR011990">
    <property type="entry name" value="TPR-like_helical_dom_sf"/>
</dbReference>
<name>A0ABT5J859_RHOTP</name>
<feature type="chain" id="PRO_5047255758" evidence="3">
    <location>
        <begin position="26"/>
        <end position="282"/>
    </location>
</feature>
<dbReference type="PROSITE" id="PS51257">
    <property type="entry name" value="PROKAR_LIPOPROTEIN"/>
    <property type="match status" value="1"/>
</dbReference>
<keyword evidence="1" id="KW-0802">TPR repeat</keyword>
<gene>
    <name evidence="4" type="ORF">PQJ73_08750</name>
</gene>
<dbReference type="PROSITE" id="PS50005">
    <property type="entry name" value="TPR"/>
    <property type="match status" value="1"/>
</dbReference>
<evidence type="ECO:0000313" key="4">
    <source>
        <dbReference type="EMBL" id="MDC7785768.1"/>
    </source>
</evidence>
<sequence>MSPSVRIPRLVASAACLGLLALSTAGCTTTGNTLASALSSAGRGDRTASVPAETTQPRTEAEWRRDAEAYAARYRADPSDANNAMAYAKALTATDQRAQAVSVLEQASLRNPKNQALLGAFGRALADAGRWDQALEVLGRAHSPDRPDWRILSAQGTVLDQLGRHKEAQAYYSTALKIAPDEPSVLSNLGLSYALARDLKKAEATLRRAAARSDADPRVRQNLALVVGLQGRFGDAETIAKADLPPDEAAANVTYLREMLADKGGDWKRMGQQPKIAARGKS</sequence>
<dbReference type="EMBL" id="JAQQLI010000010">
    <property type="protein sequence ID" value="MDC7785768.1"/>
    <property type="molecule type" value="Genomic_DNA"/>
</dbReference>
<dbReference type="InterPro" id="IPR019734">
    <property type="entry name" value="TPR_rpt"/>
</dbReference>
<dbReference type="PANTHER" id="PTHR44216">
    <property type="entry name" value="PROTEIN O-MANNOSYL-TRANSFERASE TMTC2"/>
    <property type="match status" value="1"/>
</dbReference>
<dbReference type="InterPro" id="IPR014596">
    <property type="entry name" value="UCP035836"/>
</dbReference>
<dbReference type="PANTHER" id="PTHR44216:SF3">
    <property type="entry name" value="PROTEIN O-MANNOSYL-TRANSFERASE TMTC2"/>
    <property type="match status" value="1"/>
</dbReference>
<dbReference type="Gene3D" id="1.25.40.10">
    <property type="entry name" value="Tetratricopeptide repeat domain"/>
    <property type="match status" value="1"/>
</dbReference>
<evidence type="ECO:0000256" key="1">
    <source>
        <dbReference type="PROSITE-ProRule" id="PRU00339"/>
    </source>
</evidence>
<feature type="region of interest" description="Disordered" evidence="2">
    <location>
        <begin position="37"/>
        <end position="62"/>
    </location>
</feature>
<dbReference type="SUPFAM" id="SSF48452">
    <property type="entry name" value="TPR-like"/>
    <property type="match status" value="1"/>
</dbReference>
<evidence type="ECO:0000256" key="3">
    <source>
        <dbReference type="SAM" id="SignalP"/>
    </source>
</evidence>
<protein>
    <submittedName>
        <fullName evidence="4">Tetratricopeptide repeat protein</fullName>
    </submittedName>
</protein>
<dbReference type="Pfam" id="PF14559">
    <property type="entry name" value="TPR_19"/>
    <property type="match status" value="1"/>
</dbReference>
<comment type="caution">
    <text evidence="4">The sequence shown here is derived from an EMBL/GenBank/DDBJ whole genome shotgun (WGS) entry which is preliminary data.</text>
</comment>
<accession>A0ABT5J859</accession>
<feature type="signal peptide" evidence="3">
    <location>
        <begin position="1"/>
        <end position="25"/>
    </location>
</feature>
<organism evidence="4 5">
    <name type="scientific">Rhodoplanes tepidamans</name>
    <name type="common">Rhodoplanes cryptolactis</name>
    <dbReference type="NCBI Taxonomy" id="200616"/>
    <lineage>
        <taxon>Bacteria</taxon>
        <taxon>Pseudomonadati</taxon>
        <taxon>Pseudomonadota</taxon>
        <taxon>Alphaproteobacteria</taxon>
        <taxon>Hyphomicrobiales</taxon>
        <taxon>Nitrobacteraceae</taxon>
        <taxon>Rhodoplanes</taxon>
    </lineage>
</organism>
<feature type="repeat" description="TPR" evidence="1">
    <location>
        <begin position="149"/>
        <end position="182"/>
    </location>
</feature>
<evidence type="ECO:0000256" key="2">
    <source>
        <dbReference type="SAM" id="MobiDB-lite"/>
    </source>
</evidence>
<evidence type="ECO:0000313" key="5">
    <source>
        <dbReference type="Proteomes" id="UP001165652"/>
    </source>
</evidence>
<reference evidence="4" key="2">
    <citation type="submission" date="2023-02" db="EMBL/GenBank/DDBJ databases">
        <authorList>
            <person name="Rayyan A."/>
            <person name="Meyer T."/>
            <person name="Kyndt J.A."/>
        </authorList>
    </citation>
    <scope>NUCLEOTIDE SEQUENCE</scope>
    <source>
        <strain evidence="4">DSM 9987</strain>
    </source>
</reference>